<organism evidence="5 6">
    <name type="scientific">Desulfobotulus pelophilus</name>
    <dbReference type="NCBI Taxonomy" id="2823377"/>
    <lineage>
        <taxon>Bacteria</taxon>
        <taxon>Pseudomonadati</taxon>
        <taxon>Thermodesulfobacteriota</taxon>
        <taxon>Desulfobacteria</taxon>
        <taxon>Desulfobacterales</taxon>
        <taxon>Desulfobacteraceae</taxon>
        <taxon>Desulfobotulus</taxon>
    </lineage>
</organism>
<dbReference type="Gene3D" id="3.30.70.1710">
    <property type="match status" value="2"/>
</dbReference>
<dbReference type="SUPFAM" id="SSF143414">
    <property type="entry name" value="CcmK-like"/>
    <property type="match status" value="2"/>
</dbReference>
<dbReference type="PANTHER" id="PTHR33941:SF11">
    <property type="entry name" value="BACTERIAL MICROCOMPARTMENT SHELL PROTEIN PDUJ"/>
    <property type="match status" value="1"/>
</dbReference>
<dbReference type="Pfam" id="PF00936">
    <property type="entry name" value="BMC"/>
    <property type="match status" value="2"/>
</dbReference>
<dbReference type="InterPro" id="IPR000249">
    <property type="entry name" value="BMC_dom"/>
</dbReference>
<dbReference type="Proteomes" id="UP001209681">
    <property type="component" value="Unassembled WGS sequence"/>
</dbReference>
<evidence type="ECO:0000256" key="3">
    <source>
        <dbReference type="PROSITE-ProRule" id="PRU01278"/>
    </source>
</evidence>
<dbReference type="InterPro" id="IPR050575">
    <property type="entry name" value="BMC_shell"/>
</dbReference>
<feature type="domain" description="BMC" evidence="4">
    <location>
        <begin position="3"/>
        <end position="88"/>
    </location>
</feature>
<accession>A0ABT3N7B5</accession>
<comment type="similarity">
    <text evidence="3">Belongs to the bacterial microcompartments protein family.</text>
</comment>
<dbReference type="CDD" id="cd07053">
    <property type="entry name" value="BMC_PduT_repeat1"/>
    <property type="match status" value="1"/>
</dbReference>
<protein>
    <submittedName>
        <fullName evidence="5">BMC domain-containing protein</fullName>
    </submittedName>
</protein>
<dbReference type="PANTHER" id="PTHR33941">
    <property type="entry name" value="PROPANEDIOL UTILIZATION PROTEIN PDUA"/>
    <property type="match status" value="1"/>
</dbReference>
<feature type="domain" description="BMC" evidence="4">
    <location>
        <begin position="94"/>
        <end position="178"/>
    </location>
</feature>
<dbReference type="PROSITE" id="PS51930">
    <property type="entry name" value="BMC_2"/>
    <property type="match status" value="2"/>
</dbReference>
<keyword evidence="2" id="KW-1283">Bacterial microcompartment</keyword>
<evidence type="ECO:0000313" key="6">
    <source>
        <dbReference type="Proteomes" id="UP001209681"/>
    </source>
</evidence>
<dbReference type="PIRSF" id="PIRSF034834">
    <property type="entry name" value="PduT"/>
    <property type="match status" value="1"/>
</dbReference>
<proteinExistence type="inferred from homology"/>
<dbReference type="InterPro" id="IPR011238">
    <property type="entry name" value="Micro_shell_prot_PduT"/>
</dbReference>
<evidence type="ECO:0000256" key="2">
    <source>
        <dbReference type="ARBA" id="ARBA00024446"/>
    </source>
</evidence>
<evidence type="ECO:0000259" key="4">
    <source>
        <dbReference type="PROSITE" id="PS51930"/>
    </source>
</evidence>
<keyword evidence="6" id="KW-1185">Reference proteome</keyword>
<evidence type="ECO:0000256" key="1">
    <source>
        <dbReference type="ARBA" id="ARBA00024322"/>
    </source>
</evidence>
<dbReference type="RefSeq" id="WP_265424224.1">
    <property type="nucleotide sequence ID" value="NZ_JAPFPW010000004.1"/>
</dbReference>
<dbReference type="SMART" id="SM00877">
    <property type="entry name" value="BMC"/>
    <property type="match status" value="2"/>
</dbReference>
<dbReference type="EMBL" id="JAPFPW010000004">
    <property type="protein sequence ID" value="MCW7753355.1"/>
    <property type="molecule type" value="Genomic_DNA"/>
</dbReference>
<evidence type="ECO:0000313" key="5">
    <source>
        <dbReference type="EMBL" id="MCW7753355.1"/>
    </source>
</evidence>
<gene>
    <name evidence="5" type="ORF">OOT00_05070</name>
</gene>
<comment type="caution">
    <text evidence="5">The sequence shown here is derived from an EMBL/GenBank/DDBJ whole genome shotgun (WGS) entry which is preliminary data.</text>
</comment>
<dbReference type="InterPro" id="IPR044872">
    <property type="entry name" value="CcmK/CsoS1_BMC"/>
</dbReference>
<name>A0ABT3N7B5_9BACT</name>
<sequence>MDTLGMVEAKSIAAGVELADGMMKAAAVELVRASTICSGRYLIFVAGDRDAVGTSIRFAEDSGRLLVGSFILSNVSPQVLAVLKRSQPAEEGAAIGVIESRNVSSGVAAADGAVKRSAVRLVRLVTGQGINGKSYFVMSGDVASVKEAAEAAEAILGRNLVEAVVIPKPSASVVKALTSVVR</sequence>
<dbReference type="CDD" id="cd07054">
    <property type="entry name" value="BMC_PduT_repeat2"/>
    <property type="match status" value="1"/>
</dbReference>
<reference evidence="5 6" key="1">
    <citation type="submission" date="2022-11" db="EMBL/GenBank/DDBJ databases">
        <title>Desulfobotulus tamanensis H1 sp. nov. - anaerobic, alkaliphilic, sulphate reducing bacterium isolated from terrestrial mud volcano.</title>
        <authorList>
            <person name="Frolova A."/>
            <person name="Merkel A.Y."/>
            <person name="Slobodkin A.I."/>
        </authorList>
    </citation>
    <scope>NUCLEOTIDE SEQUENCE [LARGE SCALE GENOMIC DNA]</scope>
    <source>
        <strain evidence="5 6">H1</strain>
    </source>
</reference>
<comment type="subcellular location">
    <subcellularLocation>
        <location evidence="1">Bacterial microcompartment</location>
    </subcellularLocation>
</comment>
<dbReference type="InterPro" id="IPR037233">
    <property type="entry name" value="CcmK-like_sf"/>
</dbReference>